<proteinExistence type="predicted"/>
<keyword evidence="1" id="KW-0175">Coiled coil</keyword>
<feature type="coiled-coil region" evidence="1">
    <location>
        <begin position="338"/>
        <end position="365"/>
    </location>
</feature>
<reference evidence="4" key="1">
    <citation type="journal article" date="2019" name="Int. J. Syst. Evol. Microbiol.">
        <title>The Global Catalogue of Microorganisms (GCM) 10K type strain sequencing project: providing services to taxonomists for standard genome sequencing and annotation.</title>
        <authorList>
            <consortium name="The Broad Institute Genomics Platform"/>
            <consortium name="The Broad Institute Genome Sequencing Center for Infectious Disease"/>
            <person name="Wu L."/>
            <person name="Ma J."/>
        </authorList>
    </citation>
    <scope>NUCLEOTIDE SEQUENCE [LARGE SCALE GENOMIC DNA]</scope>
    <source>
        <strain evidence="4">JCM 18053</strain>
    </source>
</reference>
<feature type="coiled-coil region" evidence="1">
    <location>
        <begin position="59"/>
        <end position="125"/>
    </location>
</feature>
<organism evidence="3 4">
    <name type="scientific">Prosthecobacter algae</name>
    <dbReference type="NCBI Taxonomy" id="1144682"/>
    <lineage>
        <taxon>Bacteria</taxon>
        <taxon>Pseudomonadati</taxon>
        <taxon>Verrucomicrobiota</taxon>
        <taxon>Verrucomicrobiia</taxon>
        <taxon>Verrucomicrobiales</taxon>
        <taxon>Verrucomicrobiaceae</taxon>
        <taxon>Prosthecobacter</taxon>
    </lineage>
</organism>
<evidence type="ECO:0000313" key="4">
    <source>
        <dbReference type="Proteomes" id="UP001499852"/>
    </source>
</evidence>
<evidence type="ECO:0000313" key="3">
    <source>
        <dbReference type="EMBL" id="GAA5133680.1"/>
    </source>
</evidence>
<keyword evidence="2" id="KW-0812">Transmembrane</keyword>
<accession>A0ABP9NUG7</accession>
<dbReference type="Proteomes" id="UP001499852">
    <property type="component" value="Unassembled WGS sequence"/>
</dbReference>
<evidence type="ECO:0000256" key="2">
    <source>
        <dbReference type="SAM" id="Phobius"/>
    </source>
</evidence>
<evidence type="ECO:0000256" key="1">
    <source>
        <dbReference type="SAM" id="Coils"/>
    </source>
</evidence>
<name>A0ABP9NUG7_9BACT</name>
<sequence>MLDTGQDVLITEGMIFTVLLASLADMQTVAVLAVTGLGAFALAWWLQKQKQVKLRAVHQQALEQSAALLEQEKAESAKQAAQARKSLDEAIAARVLVEERFATHREAAERRESELLARIASLESDLAETREIAARLAPTEARVGDLETTLRAERGRVAALEQTLQVTTDRAREVASQLLETQNRLTQHLEKTRAREAELVQQLADQEQILAVDQARLGTVDEEISRLKETQAAYQTTAENRITGLQRQLAAAEAKAALVQKEFMSAVGVLPEPSAATTAAPNDKRVQELESKITQAEAEARKKAREDGYRIAELEYRLTEAKEALAGMQAPEAGAAETEALREEVKKLTAEKAALADDLETLKMVKARSVEPVPEVLEQGFLLMDDDLPGK</sequence>
<keyword evidence="2" id="KW-0472">Membrane</keyword>
<keyword evidence="4" id="KW-1185">Reference proteome</keyword>
<protein>
    <submittedName>
        <fullName evidence="3">Uncharacterized protein</fullName>
    </submittedName>
</protein>
<keyword evidence="2" id="KW-1133">Transmembrane helix</keyword>
<feature type="transmembrane region" description="Helical" evidence="2">
    <location>
        <begin position="26"/>
        <end position="46"/>
    </location>
</feature>
<dbReference type="EMBL" id="BAABIA010000001">
    <property type="protein sequence ID" value="GAA5133680.1"/>
    <property type="molecule type" value="Genomic_DNA"/>
</dbReference>
<gene>
    <name evidence="3" type="ORF">GCM10023213_03920</name>
</gene>
<feature type="coiled-coil region" evidence="1">
    <location>
        <begin position="235"/>
        <end position="262"/>
    </location>
</feature>
<comment type="caution">
    <text evidence="3">The sequence shown here is derived from an EMBL/GenBank/DDBJ whole genome shotgun (WGS) entry which is preliminary data.</text>
</comment>